<protein>
    <submittedName>
        <fullName evidence="2">Uncharacterized protein</fullName>
    </submittedName>
</protein>
<accession>A0A2X0QWP7</accession>
<sequence>MNAGCGVESAREANRENSEERDSKLAETGAVAGVPRARQLPGTAPTLALRAKKIPIDKGWDFKLWWWSQEWNNSPQTL</sequence>
<feature type="compositionally biased region" description="Basic and acidic residues" evidence="1">
    <location>
        <begin position="9"/>
        <end position="25"/>
    </location>
</feature>
<dbReference type="EMBL" id="LS423452">
    <property type="protein sequence ID" value="SPS06018.1"/>
    <property type="molecule type" value="Genomic_DNA"/>
</dbReference>
<gene>
    <name evidence="2" type="ORF">NITFAB_1608</name>
</gene>
<evidence type="ECO:0000256" key="1">
    <source>
        <dbReference type="SAM" id="MobiDB-lite"/>
    </source>
</evidence>
<proteinExistence type="predicted"/>
<reference evidence="2" key="1">
    <citation type="submission" date="2018-05" db="EMBL/GenBank/DDBJ databases">
        <authorList>
            <person name="Lanie J.A."/>
            <person name="Ng W.-L."/>
            <person name="Kazmierczak K.M."/>
            <person name="Andrzejewski T.M."/>
            <person name="Davidsen T.M."/>
            <person name="Wayne K.J."/>
            <person name="Tettelin H."/>
            <person name="Glass J.I."/>
            <person name="Rusch D."/>
            <person name="Podicherti R."/>
            <person name="Tsui H.-C.T."/>
            <person name="Winkler M.E."/>
        </authorList>
    </citation>
    <scope>NUCLEOTIDE SEQUENCE</scope>
    <source>
        <strain evidence="2">KNB</strain>
    </source>
</reference>
<feature type="region of interest" description="Disordered" evidence="1">
    <location>
        <begin position="1"/>
        <end position="38"/>
    </location>
</feature>
<name>A0A2X0QWP7_9PROT</name>
<organism evidence="2">
    <name type="scientific">Candidatus Nitrotoga fabula</name>
    <dbReference type="NCBI Taxonomy" id="2182327"/>
    <lineage>
        <taxon>Bacteria</taxon>
        <taxon>Pseudomonadati</taxon>
        <taxon>Pseudomonadota</taxon>
        <taxon>Betaproteobacteria</taxon>
        <taxon>Nitrosomonadales</taxon>
        <taxon>Gallionellaceae</taxon>
        <taxon>Candidatus Nitrotoga</taxon>
    </lineage>
</organism>
<dbReference type="AlphaFoldDB" id="A0A2X0QWP7"/>
<evidence type="ECO:0000313" key="2">
    <source>
        <dbReference type="EMBL" id="SPS06018.1"/>
    </source>
</evidence>